<keyword evidence="4" id="KW-1185">Reference proteome</keyword>
<keyword evidence="2" id="KW-1133">Transmembrane helix</keyword>
<dbReference type="RefSeq" id="XP_066922661.1">
    <property type="nucleotide sequence ID" value="XM_067066560.1"/>
</dbReference>
<accession>A0A7M6DPK5</accession>
<dbReference type="GeneID" id="136809990"/>
<dbReference type="Proteomes" id="UP000594262">
    <property type="component" value="Unplaced"/>
</dbReference>
<dbReference type="OrthoDB" id="10249433at2759"/>
<evidence type="ECO:0000313" key="3">
    <source>
        <dbReference type="EnsemblMetazoa" id="CLYHEMP020478.1"/>
    </source>
</evidence>
<feature type="region of interest" description="Disordered" evidence="1">
    <location>
        <begin position="22"/>
        <end position="48"/>
    </location>
</feature>
<keyword evidence="2" id="KW-0472">Membrane</keyword>
<sequence length="733" mass="83470">MDLRNGRSYTPDLNKHFRYSFKLNQSSRRSKRSPRPRGHSLSHNSVDSDCASSALSFNKQNSFESEGGGGCVGCEDLLESKQKNTCDRQGITVEESRSERSLKKKGETFDMKSKKTLVALSREEAFSEVQTSQRKSVRTVTTTSNTNYISKKENISEVVLNGSYQVAKTSTPIEKQTRTKSKVECTPINNGFYENSSHVSSLEKSAKSSSQKQTFFQSKLKKTSTCASQKQTVFLNSLEDHVFHDTSYKKVALFENDEQEEEQQMVSRTPQSLDNSFHYLYKLNGSSLNDYSDLSEDENLFENKVQQNVSVNHQRRSLFRQKRRDWYLNRRNFSTHINTNKKFFILTLVTTYILTLWKKLTHLALLRRTLFMITRLYSRFSILSIVHSLIRKLELYASSVVVFFLNYASRAVLVIYECVKWLFMKLLSCFTGFASLFTAVKNEKLSQKSFALCSYVCTKTTSFWSMVKKRCLILLGFIEETKDEIVVFIFGGTNCCVSILLIILTLPFLLLFLTLFSQVSKIVIPDPSSLSVSKSQTIFLGTSGNTIPAWHFLPPSAEILPPSKTFNDESPVTLYLREGNDLNSDLQLNIFKTLVSLGYHVIVPVNVLNEAEVSIAWSWVKEKAFSSSAYLWGDHIDSSTLTGYAKDFCTQRIPPDGVIIETEHQSSQNSHRSLEIWSCNCTNVESKNSDEVEESKYHRYTHVKCPLSDLDVSLEDVYNHIVACIAAVNRGSE</sequence>
<feature type="transmembrane region" description="Helical" evidence="2">
    <location>
        <begin position="485"/>
        <end position="513"/>
    </location>
</feature>
<name>A0A7M6DPK5_9CNID</name>
<dbReference type="EnsemblMetazoa" id="CLYHEMT020478.1">
    <property type="protein sequence ID" value="CLYHEMP020478.1"/>
    <property type="gene ID" value="CLYHEMG020478"/>
</dbReference>
<evidence type="ECO:0000256" key="1">
    <source>
        <dbReference type="SAM" id="MobiDB-lite"/>
    </source>
</evidence>
<proteinExistence type="predicted"/>
<dbReference type="AlphaFoldDB" id="A0A7M6DPK5"/>
<evidence type="ECO:0000313" key="4">
    <source>
        <dbReference type="Proteomes" id="UP000594262"/>
    </source>
</evidence>
<keyword evidence="2" id="KW-0812">Transmembrane</keyword>
<reference evidence="3" key="1">
    <citation type="submission" date="2021-01" db="UniProtKB">
        <authorList>
            <consortium name="EnsemblMetazoa"/>
        </authorList>
    </citation>
    <scope>IDENTIFICATION</scope>
</reference>
<feature type="transmembrane region" description="Helical" evidence="2">
    <location>
        <begin position="422"/>
        <end position="440"/>
    </location>
</feature>
<organism evidence="3 4">
    <name type="scientific">Clytia hemisphaerica</name>
    <dbReference type="NCBI Taxonomy" id="252671"/>
    <lineage>
        <taxon>Eukaryota</taxon>
        <taxon>Metazoa</taxon>
        <taxon>Cnidaria</taxon>
        <taxon>Hydrozoa</taxon>
        <taxon>Hydroidolina</taxon>
        <taxon>Leptothecata</taxon>
        <taxon>Obeliida</taxon>
        <taxon>Clytiidae</taxon>
        <taxon>Clytia</taxon>
    </lineage>
</organism>
<feature type="transmembrane region" description="Helical" evidence="2">
    <location>
        <begin position="396"/>
        <end position="415"/>
    </location>
</feature>
<feature type="compositionally biased region" description="Basic residues" evidence="1">
    <location>
        <begin position="28"/>
        <end position="40"/>
    </location>
</feature>
<feature type="transmembrane region" description="Helical" evidence="2">
    <location>
        <begin position="343"/>
        <end position="360"/>
    </location>
</feature>
<evidence type="ECO:0000256" key="2">
    <source>
        <dbReference type="SAM" id="Phobius"/>
    </source>
</evidence>
<protein>
    <submittedName>
        <fullName evidence="3">Uncharacterized protein</fullName>
    </submittedName>
</protein>